<feature type="chain" id="PRO_5037087481" evidence="7">
    <location>
        <begin position="22"/>
        <end position="116"/>
    </location>
</feature>
<keyword evidence="7" id="KW-0732">Signal</keyword>
<dbReference type="PANTHER" id="PTHR34192">
    <property type="entry name" value="PLASTOCYANIN MAJOR ISOFORM, CHLOROPLASTIC-RELATED"/>
    <property type="match status" value="1"/>
</dbReference>
<gene>
    <name evidence="9" type="ORF">GPA21_01265</name>
</gene>
<dbReference type="Gene3D" id="2.60.40.420">
    <property type="entry name" value="Cupredoxins - blue copper proteins"/>
    <property type="match status" value="1"/>
</dbReference>
<keyword evidence="5" id="KW-0186">Copper</keyword>
<evidence type="ECO:0000256" key="3">
    <source>
        <dbReference type="ARBA" id="ARBA00022723"/>
    </source>
</evidence>
<reference evidence="9" key="1">
    <citation type="submission" date="2019-12" db="EMBL/GenBank/DDBJ databases">
        <title>Comparative genomics gives insights into the taxonomy of the Azoarcus-Aromatoleum group and reveals separate origins of nif in the plant-associated Azoarcus and non-plant-associated Aromatoleum sub-groups.</title>
        <authorList>
            <person name="Lafos M."/>
            <person name="Maluk M."/>
            <person name="Batista M."/>
            <person name="Junghare M."/>
            <person name="Carmona M."/>
            <person name="Faoro H."/>
            <person name="Cruz L.M."/>
            <person name="Battistoni F."/>
            <person name="De Souza E."/>
            <person name="Pedrosa F."/>
            <person name="Chen W.-M."/>
            <person name="Poole P.S."/>
            <person name="Dixon R.A."/>
            <person name="James E.K."/>
        </authorList>
    </citation>
    <scope>NUCLEOTIDE SEQUENCE</scope>
    <source>
        <strain evidence="9">NSC3</strain>
    </source>
</reference>
<keyword evidence="3" id="KW-0479">Metal-binding</keyword>
<evidence type="ECO:0000256" key="4">
    <source>
        <dbReference type="ARBA" id="ARBA00022982"/>
    </source>
</evidence>
<feature type="domain" description="Blue (type 1) copper" evidence="8">
    <location>
        <begin position="31"/>
        <end position="115"/>
    </location>
</feature>
<evidence type="ECO:0000313" key="9">
    <source>
        <dbReference type="EMBL" id="NMG01604.1"/>
    </source>
</evidence>
<dbReference type="SUPFAM" id="SSF49503">
    <property type="entry name" value="Cupredoxins"/>
    <property type="match status" value="1"/>
</dbReference>
<name>A0A972F873_9RHOO</name>
<evidence type="ECO:0000256" key="6">
    <source>
        <dbReference type="ARBA" id="ARBA00023136"/>
    </source>
</evidence>
<dbReference type="AlphaFoldDB" id="A0A972F873"/>
<dbReference type="EMBL" id="WTVM01000004">
    <property type="protein sequence ID" value="NMG01604.1"/>
    <property type="molecule type" value="Genomic_DNA"/>
</dbReference>
<dbReference type="Pfam" id="PF00127">
    <property type="entry name" value="Copper-bind"/>
    <property type="match status" value="1"/>
</dbReference>
<protein>
    <submittedName>
        <fullName evidence="9">Plastocyanin</fullName>
    </submittedName>
</protein>
<proteinExistence type="predicted"/>
<comment type="subcellular location">
    <subcellularLocation>
        <location evidence="1">Membrane</location>
    </subcellularLocation>
</comment>
<keyword evidence="10" id="KW-1185">Reference proteome</keyword>
<dbReference type="GO" id="GO:0016020">
    <property type="term" value="C:membrane"/>
    <property type="evidence" value="ECO:0007669"/>
    <property type="project" value="UniProtKB-SubCell"/>
</dbReference>
<dbReference type="RefSeq" id="WP_168986398.1">
    <property type="nucleotide sequence ID" value="NZ_CAWPHM010000275.1"/>
</dbReference>
<feature type="signal peptide" evidence="7">
    <location>
        <begin position="1"/>
        <end position="21"/>
    </location>
</feature>
<accession>A0A972F873</accession>
<dbReference type="PANTHER" id="PTHR34192:SF10">
    <property type="entry name" value="PLASTOCYANIN MAJOR ISOFORM, CHLOROPLASTIC-RELATED"/>
    <property type="match status" value="1"/>
</dbReference>
<dbReference type="Proteomes" id="UP000599523">
    <property type="component" value="Unassembled WGS sequence"/>
</dbReference>
<evidence type="ECO:0000256" key="2">
    <source>
        <dbReference type="ARBA" id="ARBA00022448"/>
    </source>
</evidence>
<evidence type="ECO:0000256" key="1">
    <source>
        <dbReference type="ARBA" id="ARBA00004370"/>
    </source>
</evidence>
<organism evidence="9 10">
    <name type="scientific">Azoarcus taiwanensis</name>
    <dbReference type="NCBI Taxonomy" id="666964"/>
    <lineage>
        <taxon>Bacteria</taxon>
        <taxon>Pseudomonadati</taxon>
        <taxon>Pseudomonadota</taxon>
        <taxon>Betaproteobacteria</taxon>
        <taxon>Rhodocyclales</taxon>
        <taxon>Zoogloeaceae</taxon>
        <taxon>Azoarcus</taxon>
    </lineage>
</organism>
<evidence type="ECO:0000256" key="5">
    <source>
        <dbReference type="ARBA" id="ARBA00023008"/>
    </source>
</evidence>
<evidence type="ECO:0000313" key="10">
    <source>
        <dbReference type="Proteomes" id="UP000599523"/>
    </source>
</evidence>
<sequence>MNSRELAVAILALSISLQVSAETSAAPENVVVIEIRDYQFMPAELTIAPGTTVRWENHERRQYHNVYFEQLGDEPRDYFWPGEYRERTFDEVGTFEYICEPHNSSHAMRGVIHVKE</sequence>
<dbReference type="InterPro" id="IPR000923">
    <property type="entry name" value="BlueCu_1"/>
</dbReference>
<dbReference type="GO" id="GO:0005507">
    <property type="term" value="F:copper ion binding"/>
    <property type="evidence" value="ECO:0007669"/>
    <property type="project" value="InterPro"/>
</dbReference>
<keyword evidence="4" id="KW-0249">Electron transport</keyword>
<keyword evidence="6" id="KW-0472">Membrane</keyword>
<keyword evidence="2" id="KW-0813">Transport</keyword>
<dbReference type="InterPro" id="IPR008972">
    <property type="entry name" value="Cupredoxin"/>
</dbReference>
<evidence type="ECO:0000259" key="8">
    <source>
        <dbReference type="Pfam" id="PF00127"/>
    </source>
</evidence>
<comment type="caution">
    <text evidence="9">The sequence shown here is derived from an EMBL/GenBank/DDBJ whole genome shotgun (WGS) entry which is preliminary data.</text>
</comment>
<evidence type="ECO:0000256" key="7">
    <source>
        <dbReference type="SAM" id="SignalP"/>
    </source>
</evidence>
<dbReference type="GO" id="GO:0009055">
    <property type="term" value="F:electron transfer activity"/>
    <property type="evidence" value="ECO:0007669"/>
    <property type="project" value="InterPro"/>
</dbReference>